<gene>
    <name evidence="2" type="ORF">C1280_35920</name>
</gene>
<feature type="region of interest" description="Disordered" evidence="1">
    <location>
        <begin position="1"/>
        <end position="34"/>
    </location>
</feature>
<dbReference type="Proteomes" id="UP000245802">
    <property type="component" value="Chromosome"/>
</dbReference>
<evidence type="ECO:0000256" key="1">
    <source>
        <dbReference type="SAM" id="MobiDB-lite"/>
    </source>
</evidence>
<keyword evidence="3" id="KW-1185">Reference proteome</keyword>
<dbReference type="RefSeq" id="WP_029600934.1">
    <property type="nucleotide sequence ID" value="NZ_CP025958.1"/>
</dbReference>
<proteinExistence type="predicted"/>
<evidence type="ECO:0000313" key="3">
    <source>
        <dbReference type="Proteomes" id="UP000245802"/>
    </source>
</evidence>
<name>A0A2Z3H747_9BACT</name>
<evidence type="ECO:0000313" key="2">
    <source>
        <dbReference type="EMBL" id="AWM41853.1"/>
    </source>
</evidence>
<accession>A0A2Z3H747</accession>
<dbReference type="EMBL" id="CP025958">
    <property type="protein sequence ID" value="AWM41853.1"/>
    <property type="molecule type" value="Genomic_DNA"/>
</dbReference>
<organism evidence="2 3">
    <name type="scientific">Gemmata obscuriglobus</name>
    <dbReference type="NCBI Taxonomy" id="114"/>
    <lineage>
        <taxon>Bacteria</taxon>
        <taxon>Pseudomonadati</taxon>
        <taxon>Planctomycetota</taxon>
        <taxon>Planctomycetia</taxon>
        <taxon>Gemmatales</taxon>
        <taxon>Gemmataceae</taxon>
        <taxon>Gemmata</taxon>
    </lineage>
</organism>
<protein>
    <submittedName>
        <fullName evidence="2">Uncharacterized protein</fullName>
    </submittedName>
</protein>
<sequence length="76" mass="8645">MRRHPDRRRRHGSGESSRGAAADPDAVTPQEAENPLFKELELKPTALQPFYVDPGAEFSDEIVRRRNEKFATETAH</sequence>
<dbReference type="KEGG" id="gog:C1280_35920"/>
<dbReference type="AlphaFoldDB" id="A0A2Z3H747"/>
<feature type="compositionally biased region" description="Basic residues" evidence="1">
    <location>
        <begin position="1"/>
        <end position="11"/>
    </location>
</feature>
<reference evidence="2 3" key="1">
    <citation type="submission" date="2018-01" db="EMBL/GenBank/DDBJ databases">
        <title>G. obscuriglobus.</title>
        <authorList>
            <person name="Franke J."/>
            <person name="Blomberg W."/>
            <person name="Selmecki A."/>
        </authorList>
    </citation>
    <scope>NUCLEOTIDE SEQUENCE [LARGE SCALE GENOMIC DNA]</scope>
    <source>
        <strain evidence="2 3">DSM 5831</strain>
    </source>
</reference>